<keyword evidence="3" id="KW-1185">Reference proteome</keyword>
<evidence type="ECO:0000313" key="2">
    <source>
        <dbReference type="EMBL" id="KAJ4456407.1"/>
    </source>
</evidence>
<organism evidence="2 3">
    <name type="scientific">Paratrimastix pyriformis</name>
    <dbReference type="NCBI Taxonomy" id="342808"/>
    <lineage>
        <taxon>Eukaryota</taxon>
        <taxon>Metamonada</taxon>
        <taxon>Preaxostyla</taxon>
        <taxon>Paratrimastigidae</taxon>
        <taxon>Paratrimastix</taxon>
    </lineage>
</organism>
<dbReference type="Proteomes" id="UP001141327">
    <property type="component" value="Unassembled WGS sequence"/>
</dbReference>
<feature type="compositionally biased region" description="Polar residues" evidence="1">
    <location>
        <begin position="112"/>
        <end position="131"/>
    </location>
</feature>
<proteinExistence type="predicted"/>
<dbReference type="EMBL" id="JAPMOS010000071">
    <property type="protein sequence ID" value="KAJ4456407.1"/>
    <property type="molecule type" value="Genomic_DNA"/>
</dbReference>
<feature type="region of interest" description="Disordered" evidence="1">
    <location>
        <begin position="74"/>
        <end position="131"/>
    </location>
</feature>
<sequence>MGLGAPALLADLSREPIAAGGTGATPGSANPHTEFARLATAIVNKIIGAGPGSAGYFLTSGSSRLLEFRRVGDERAHSIGPEKQARRLKRDDAGQNQALPLSELKGNHPITRPQNKVTRGMNWNQTRVPAA</sequence>
<accession>A0ABQ8UFE4</accession>
<gene>
    <name evidence="2" type="ORF">PAPYR_8374</name>
</gene>
<protein>
    <submittedName>
        <fullName evidence="2">Uncharacterized protein</fullName>
    </submittedName>
</protein>
<feature type="compositionally biased region" description="Basic and acidic residues" evidence="1">
    <location>
        <begin position="83"/>
        <end position="93"/>
    </location>
</feature>
<comment type="caution">
    <text evidence="2">The sequence shown here is derived from an EMBL/GenBank/DDBJ whole genome shotgun (WGS) entry which is preliminary data.</text>
</comment>
<evidence type="ECO:0000313" key="3">
    <source>
        <dbReference type="Proteomes" id="UP001141327"/>
    </source>
</evidence>
<evidence type="ECO:0000256" key="1">
    <source>
        <dbReference type="SAM" id="MobiDB-lite"/>
    </source>
</evidence>
<reference evidence="2" key="1">
    <citation type="journal article" date="2022" name="bioRxiv">
        <title>Genomics of Preaxostyla Flagellates Illuminates Evolutionary Transitions and the Path Towards Mitochondrial Loss.</title>
        <authorList>
            <person name="Novak L.V.F."/>
            <person name="Treitli S.C."/>
            <person name="Pyrih J."/>
            <person name="Halakuc P."/>
            <person name="Pipaliya S.V."/>
            <person name="Vacek V."/>
            <person name="Brzon O."/>
            <person name="Soukal P."/>
            <person name="Eme L."/>
            <person name="Dacks J.B."/>
            <person name="Karnkowska A."/>
            <person name="Elias M."/>
            <person name="Hampl V."/>
        </authorList>
    </citation>
    <scope>NUCLEOTIDE SEQUENCE</scope>
    <source>
        <strain evidence="2">RCP-MX</strain>
    </source>
</reference>
<name>A0ABQ8UFE4_9EUKA</name>